<dbReference type="AlphaFoldDB" id="A0A0F7V6H9"/>
<reference evidence="1" key="1">
    <citation type="journal article" date="2015" name="PLoS ONE">
        <title>Comprehensive Evaluation of Toxoplasma gondii VEG and Neospora caninum LIV Genomes with Tachyzoite Stage Transcriptome and Proteome Defines Novel Transcript Features.</title>
        <authorList>
            <person name="Ramaprasad A."/>
            <person name="Mourier T."/>
            <person name="Naeem R."/>
            <person name="Malas T.B."/>
            <person name="Moussa E."/>
            <person name="Panigrahi A."/>
            <person name="Vermont S.J."/>
            <person name="Otto T.D."/>
            <person name="Wastling J."/>
            <person name="Pain A."/>
        </authorList>
    </citation>
    <scope>NUCLEOTIDE SEQUENCE</scope>
    <source>
        <strain evidence="1">VEG</strain>
    </source>
</reference>
<proteinExistence type="predicted"/>
<organism evidence="1">
    <name type="scientific">Toxoplasma gondii (strain ATCC 50861 / VEG)</name>
    <dbReference type="NCBI Taxonomy" id="432359"/>
    <lineage>
        <taxon>Eukaryota</taxon>
        <taxon>Sar</taxon>
        <taxon>Alveolata</taxon>
        <taxon>Apicomplexa</taxon>
        <taxon>Conoidasida</taxon>
        <taxon>Coccidia</taxon>
        <taxon>Eucoccidiorida</taxon>
        <taxon>Eimeriorina</taxon>
        <taxon>Sarcocystidae</taxon>
        <taxon>Toxoplasma</taxon>
    </lineage>
</organism>
<sequence length="228" mass="25950">MSRLIFEISRSSGRRSFSAGALGGTSSQFWDIRLQMLRADRQVRDYAQERRQQHRHAEVLRALSELSEDRGVRDNIRPVLFAPRRAGPRFGPLPAQEPALPISENLDVPLRRSCFSCCSSLLIYSCSALWFARPVCQVKPTNGVKGGLCSKRSYFVYFPVFLYVNSSVHPHVSPLPLPEEKHTRVVGPSRDFARRRPAADPFPRSPHYARTPEKRMWVSVLDTSSQIQ</sequence>
<name>A0A0F7V6H9_TOXGV</name>
<gene>
    <name evidence="1" type="ORF">BN1205_061650</name>
</gene>
<dbReference type="EMBL" id="LN714500">
    <property type="protein sequence ID" value="CEL76873.1"/>
    <property type="molecule type" value="Genomic_DNA"/>
</dbReference>
<protein>
    <submittedName>
        <fullName evidence="1">Uncharacterized protein</fullName>
    </submittedName>
</protein>
<evidence type="ECO:0000313" key="1">
    <source>
        <dbReference type="EMBL" id="CEL76873.1"/>
    </source>
</evidence>
<accession>A0A0F7V6H9</accession>